<name>A0A495VP32_9RHOO</name>
<evidence type="ECO:0000313" key="5">
    <source>
        <dbReference type="EMBL" id="RKT51074.1"/>
    </source>
</evidence>
<evidence type="ECO:0000256" key="1">
    <source>
        <dbReference type="ARBA" id="ARBA00022490"/>
    </source>
</evidence>
<protein>
    <recommendedName>
        <fullName evidence="3">Sulfur carrier protein FdhD</fullName>
    </recommendedName>
</protein>
<dbReference type="AlphaFoldDB" id="A0A495VP32"/>
<comment type="caution">
    <text evidence="5">The sequence shown here is derived from an EMBL/GenBank/DDBJ whole genome shotgun (WGS) entry which is preliminary data.</text>
</comment>
<dbReference type="HAMAP" id="MF_00187">
    <property type="entry name" value="FdhD"/>
    <property type="match status" value="1"/>
</dbReference>
<comment type="function">
    <text evidence="3">Required for formate dehydrogenase (FDH) activity. Acts as a sulfur carrier protein that transfers sulfur from IscS to the molybdenum cofactor prior to its insertion into FDH.</text>
</comment>
<evidence type="ECO:0000313" key="6">
    <source>
        <dbReference type="Proteomes" id="UP000270626"/>
    </source>
</evidence>
<keyword evidence="2 3" id="KW-0501">Molybdenum cofactor biosynthesis</keyword>
<comment type="subcellular location">
    <subcellularLocation>
        <location evidence="3">Cytoplasm</location>
    </subcellularLocation>
</comment>
<dbReference type="Pfam" id="PF02634">
    <property type="entry name" value="FdhD-NarQ"/>
    <property type="match status" value="1"/>
</dbReference>
<dbReference type="PANTHER" id="PTHR30592">
    <property type="entry name" value="FORMATE DEHYDROGENASE"/>
    <property type="match status" value="1"/>
</dbReference>
<dbReference type="PIRSF" id="PIRSF015626">
    <property type="entry name" value="FdhD"/>
    <property type="match status" value="1"/>
</dbReference>
<dbReference type="Gene3D" id="3.40.140.10">
    <property type="entry name" value="Cytidine Deaminase, domain 2"/>
    <property type="match status" value="1"/>
</dbReference>
<dbReference type="InterPro" id="IPR016193">
    <property type="entry name" value="Cytidine_deaminase-like"/>
</dbReference>
<evidence type="ECO:0000256" key="2">
    <source>
        <dbReference type="ARBA" id="ARBA00023150"/>
    </source>
</evidence>
<dbReference type="Gene3D" id="3.10.20.10">
    <property type="match status" value="1"/>
</dbReference>
<keyword evidence="6" id="KW-1185">Reference proteome</keyword>
<comment type="similarity">
    <text evidence="3">Belongs to the FdhD family.</text>
</comment>
<comment type="caution">
    <text evidence="3">Lacks conserved residue(s) required for the propagation of feature annotation.</text>
</comment>
<reference evidence="5 6" key="1">
    <citation type="submission" date="2018-10" db="EMBL/GenBank/DDBJ databases">
        <title>Genomic Encyclopedia of Type Strains, Phase IV (KMG-IV): sequencing the most valuable type-strain genomes for metagenomic binning, comparative biology and taxonomic classification.</title>
        <authorList>
            <person name="Goeker M."/>
        </authorList>
    </citation>
    <scope>NUCLEOTIDE SEQUENCE [LARGE SCALE GENOMIC DNA]</scope>
    <source>
        <strain evidence="5 6">DSM 23841</strain>
    </source>
</reference>
<keyword evidence="1 3" id="KW-0963">Cytoplasm</keyword>
<feature type="active site" description="Cysteine persulfide intermediate" evidence="3">
    <location>
        <position position="124"/>
    </location>
</feature>
<gene>
    <name evidence="3" type="primary">fdhD</name>
    <name evidence="5" type="ORF">DFR40_2285</name>
</gene>
<dbReference type="GO" id="GO:0005737">
    <property type="term" value="C:cytoplasm"/>
    <property type="evidence" value="ECO:0007669"/>
    <property type="project" value="UniProtKB-SubCell"/>
</dbReference>
<dbReference type="InterPro" id="IPR003786">
    <property type="entry name" value="FdhD"/>
</dbReference>
<sequence length="293" mass="30086">MNLPDPSVADSGSDETQPTIVSSGVHRLRGEHWSAASDDLIEEVPVALVYNGISHAVMLASPADLEDFALGFSLSEGILGRAGELYDIEINVACEGITVDLSIASERFAGLKERRRQLAGRTGCGLCGVESLAGLPPMPQVLPGGAAAVSPAAIREALRQLPHCQVMRQRCGSAHAAAWADAQGNIVCVREDVGRHNALDKLIGALSRSGAAGDGNGFVVVTSRASYEMVQKTASAGLPALVAVSAPTALAVRQARAVGLLLAGFARADGLVVYAGGEYLAGDTAAPAPAILM</sequence>
<dbReference type="GO" id="GO:0016783">
    <property type="term" value="F:sulfurtransferase activity"/>
    <property type="evidence" value="ECO:0007669"/>
    <property type="project" value="InterPro"/>
</dbReference>
<evidence type="ECO:0000256" key="4">
    <source>
        <dbReference type="SAM" id="MobiDB-lite"/>
    </source>
</evidence>
<proteinExistence type="inferred from homology"/>
<dbReference type="RefSeq" id="WP_121458611.1">
    <property type="nucleotide sequence ID" value="NZ_RBXP01000016.1"/>
</dbReference>
<dbReference type="SUPFAM" id="SSF53927">
    <property type="entry name" value="Cytidine deaminase-like"/>
    <property type="match status" value="1"/>
</dbReference>
<feature type="region of interest" description="Disordered" evidence="4">
    <location>
        <begin position="1"/>
        <end position="23"/>
    </location>
</feature>
<dbReference type="GO" id="GO:0097163">
    <property type="term" value="F:sulfur carrier activity"/>
    <property type="evidence" value="ECO:0007669"/>
    <property type="project" value="UniProtKB-UniRule"/>
</dbReference>
<dbReference type="Proteomes" id="UP000270626">
    <property type="component" value="Unassembled WGS sequence"/>
</dbReference>
<accession>A0A495VP32</accession>
<dbReference type="GO" id="GO:0006777">
    <property type="term" value="P:Mo-molybdopterin cofactor biosynthetic process"/>
    <property type="evidence" value="ECO:0007669"/>
    <property type="project" value="UniProtKB-UniRule"/>
</dbReference>
<dbReference type="OrthoDB" id="3197277at2"/>
<organism evidence="5 6">
    <name type="scientific">Azonexus fungiphilus</name>
    <dbReference type="NCBI Taxonomy" id="146940"/>
    <lineage>
        <taxon>Bacteria</taxon>
        <taxon>Pseudomonadati</taxon>
        <taxon>Pseudomonadota</taxon>
        <taxon>Betaproteobacteria</taxon>
        <taxon>Rhodocyclales</taxon>
        <taxon>Azonexaceae</taxon>
        <taxon>Azonexus</taxon>
    </lineage>
</organism>
<dbReference type="PANTHER" id="PTHR30592:SF1">
    <property type="entry name" value="SULFUR CARRIER PROTEIN FDHD"/>
    <property type="match status" value="1"/>
</dbReference>
<dbReference type="NCBIfam" id="TIGR00129">
    <property type="entry name" value="fdhD_narQ"/>
    <property type="match status" value="1"/>
</dbReference>
<evidence type="ECO:0000256" key="3">
    <source>
        <dbReference type="HAMAP-Rule" id="MF_00187"/>
    </source>
</evidence>
<dbReference type="EMBL" id="RBXP01000016">
    <property type="protein sequence ID" value="RKT51074.1"/>
    <property type="molecule type" value="Genomic_DNA"/>
</dbReference>